<accession>A0A401YN46</accession>
<reference evidence="1 2" key="1">
    <citation type="submission" date="2018-12" db="EMBL/GenBank/DDBJ databases">
        <title>Draft genome sequence of Embleya hyalina NBRC 13850T.</title>
        <authorList>
            <person name="Komaki H."/>
            <person name="Hosoyama A."/>
            <person name="Kimura A."/>
            <person name="Ichikawa N."/>
            <person name="Tamura T."/>
        </authorList>
    </citation>
    <scope>NUCLEOTIDE SEQUENCE [LARGE SCALE GENOMIC DNA]</scope>
    <source>
        <strain evidence="1 2">NBRC 13850</strain>
    </source>
</reference>
<proteinExistence type="predicted"/>
<name>A0A401YN46_9ACTN</name>
<dbReference type="EMBL" id="BIFH01000019">
    <property type="protein sequence ID" value="GCD96033.1"/>
    <property type="molecule type" value="Genomic_DNA"/>
</dbReference>
<dbReference type="Proteomes" id="UP000286931">
    <property type="component" value="Unassembled WGS sequence"/>
</dbReference>
<keyword evidence="2" id="KW-1185">Reference proteome</keyword>
<evidence type="ECO:0000313" key="1">
    <source>
        <dbReference type="EMBL" id="GCD96033.1"/>
    </source>
</evidence>
<gene>
    <name evidence="1" type="ORF">EHYA_03717</name>
</gene>
<dbReference type="AlphaFoldDB" id="A0A401YN46"/>
<sequence length="343" mass="38345">MSTWTAVSNLSVTLQNGDRSCDIYANGRNRIGVTIAVEPIDENAQPIRIDPEHLLANLWLVDYADESKLPWKSYASWSYTDVANEFTATPGASSGHTKASTDDDGTQRVTLYVYCSPEADPKSIGVQVRTDSGDVVKSSLNGMYHGKVTLTPRAPLSHGREDIDWDCSRTPTANGDTAGNVTTQAWNYYLSLKADENDFVSFSASRCYTDAGYDGFFAYDITPDGGRDNFYGAYVWFREPHDSAYYSPQDGHSRGQIVNFPAVNAWCDYATIYDREHPERYLCFTWVHSTAGGGWHIPNGPMPVWREYWPMKIVANDKYGNTGTFWVDGSDVTDALDIYDREP</sequence>
<evidence type="ECO:0000313" key="2">
    <source>
        <dbReference type="Proteomes" id="UP000286931"/>
    </source>
</evidence>
<organism evidence="1 2">
    <name type="scientific">Embleya hyalina</name>
    <dbReference type="NCBI Taxonomy" id="516124"/>
    <lineage>
        <taxon>Bacteria</taxon>
        <taxon>Bacillati</taxon>
        <taxon>Actinomycetota</taxon>
        <taxon>Actinomycetes</taxon>
        <taxon>Kitasatosporales</taxon>
        <taxon>Streptomycetaceae</taxon>
        <taxon>Embleya</taxon>
    </lineage>
</organism>
<comment type="caution">
    <text evidence="1">The sequence shown here is derived from an EMBL/GenBank/DDBJ whole genome shotgun (WGS) entry which is preliminary data.</text>
</comment>
<protein>
    <submittedName>
        <fullName evidence="1">Uncharacterized protein</fullName>
    </submittedName>
</protein>